<dbReference type="Proteomes" id="UP000223527">
    <property type="component" value="Unassembled WGS sequence"/>
</dbReference>
<evidence type="ECO:0000256" key="4">
    <source>
        <dbReference type="SAM" id="MobiDB-lite"/>
    </source>
</evidence>
<evidence type="ECO:0000313" key="6">
    <source>
        <dbReference type="EMBL" id="PHK94939.1"/>
    </source>
</evidence>
<dbReference type="Gene3D" id="3.40.50.2300">
    <property type="match status" value="2"/>
</dbReference>
<protein>
    <submittedName>
        <fullName evidence="6">LacI family transcriptional regulator</fullName>
    </submittedName>
</protein>
<dbReference type="Pfam" id="PF00356">
    <property type="entry name" value="LacI"/>
    <property type="match status" value="1"/>
</dbReference>
<sequence>MAARTPPDPGGGEGSPPSAPARPGAMSPGAYPGAPGGAVTARDLARHLGVSQSMVSRAFSPGASIAPGMRARVLAAAEAMGYRPNFIAASLSRRRSSLVGLVMGELANPFYPAVLERLSQALQAEGFQTLLFTEPPGQEADACLPLLRQYHVDAVVVTSASLSSAGAAHWLGDGRAAVLFNRAAAGDTPLDSIACDNVAGGRMAAEALLARGRQRPAFIAGRADTSTSREREAGFFAAFAERGLPPPRRLDAADYSYGAGHRAVLAAAEAKPDGMFFANDILALGGLDALRHGLGRRVPRDVSVIGFDDIPMAAWPAYDLATLRQPVAEMVAATVALLRARLSGAAGGPPHSERLAATLVARGSL</sequence>
<name>A0A2C7AA84_9PROT</name>
<keyword evidence="2" id="KW-0238">DNA-binding</keyword>
<evidence type="ECO:0000313" key="7">
    <source>
        <dbReference type="Proteomes" id="UP000223527"/>
    </source>
</evidence>
<evidence type="ECO:0000259" key="5">
    <source>
        <dbReference type="PROSITE" id="PS50932"/>
    </source>
</evidence>
<organism evidence="6 7">
    <name type="scientific">Teichococcus rhizosphaerae</name>
    <dbReference type="NCBI Taxonomy" id="1335062"/>
    <lineage>
        <taxon>Bacteria</taxon>
        <taxon>Pseudomonadati</taxon>
        <taxon>Pseudomonadota</taxon>
        <taxon>Alphaproteobacteria</taxon>
        <taxon>Acetobacterales</taxon>
        <taxon>Roseomonadaceae</taxon>
        <taxon>Roseomonas</taxon>
    </lineage>
</organism>
<dbReference type="GO" id="GO:0000976">
    <property type="term" value="F:transcription cis-regulatory region binding"/>
    <property type="evidence" value="ECO:0007669"/>
    <property type="project" value="TreeGrafter"/>
</dbReference>
<dbReference type="InterPro" id="IPR000843">
    <property type="entry name" value="HTH_LacI"/>
</dbReference>
<comment type="caution">
    <text evidence="6">The sequence shown here is derived from an EMBL/GenBank/DDBJ whole genome shotgun (WGS) entry which is preliminary data.</text>
</comment>
<feature type="compositionally biased region" description="Low complexity" evidence="4">
    <location>
        <begin position="21"/>
        <end position="33"/>
    </location>
</feature>
<dbReference type="AlphaFoldDB" id="A0A2C7AA84"/>
<dbReference type="OrthoDB" id="8433438at2"/>
<dbReference type="SUPFAM" id="SSF53822">
    <property type="entry name" value="Periplasmic binding protein-like I"/>
    <property type="match status" value="1"/>
</dbReference>
<evidence type="ECO:0000256" key="1">
    <source>
        <dbReference type="ARBA" id="ARBA00023015"/>
    </source>
</evidence>
<dbReference type="CDD" id="cd06278">
    <property type="entry name" value="PBP1_LacI-like"/>
    <property type="match status" value="1"/>
</dbReference>
<dbReference type="EMBL" id="PDNU01000017">
    <property type="protein sequence ID" value="PHK94939.1"/>
    <property type="molecule type" value="Genomic_DNA"/>
</dbReference>
<dbReference type="GO" id="GO:0003700">
    <property type="term" value="F:DNA-binding transcription factor activity"/>
    <property type="evidence" value="ECO:0007669"/>
    <property type="project" value="TreeGrafter"/>
</dbReference>
<dbReference type="InterPro" id="IPR010982">
    <property type="entry name" value="Lambda_DNA-bd_dom_sf"/>
</dbReference>
<dbReference type="InterPro" id="IPR046335">
    <property type="entry name" value="LacI/GalR-like_sensor"/>
</dbReference>
<keyword evidence="7" id="KW-1185">Reference proteome</keyword>
<dbReference type="PROSITE" id="PS50932">
    <property type="entry name" value="HTH_LACI_2"/>
    <property type="match status" value="1"/>
</dbReference>
<dbReference type="Pfam" id="PF13377">
    <property type="entry name" value="Peripla_BP_3"/>
    <property type="match status" value="1"/>
</dbReference>
<dbReference type="SUPFAM" id="SSF47413">
    <property type="entry name" value="lambda repressor-like DNA-binding domains"/>
    <property type="match status" value="1"/>
</dbReference>
<dbReference type="Gene3D" id="1.10.260.40">
    <property type="entry name" value="lambda repressor-like DNA-binding domains"/>
    <property type="match status" value="1"/>
</dbReference>
<dbReference type="PANTHER" id="PTHR30146:SF109">
    <property type="entry name" value="HTH-TYPE TRANSCRIPTIONAL REGULATOR GALS"/>
    <property type="match status" value="1"/>
</dbReference>
<dbReference type="InterPro" id="IPR028082">
    <property type="entry name" value="Peripla_BP_I"/>
</dbReference>
<keyword evidence="1" id="KW-0805">Transcription regulation</keyword>
<dbReference type="PANTHER" id="PTHR30146">
    <property type="entry name" value="LACI-RELATED TRANSCRIPTIONAL REPRESSOR"/>
    <property type="match status" value="1"/>
</dbReference>
<dbReference type="CDD" id="cd01392">
    <property type="entry name" value="HTH_LacI"/>
    <property type="match status" value="1"/>
</dbReference>
<dbReference type="SMART" id="SM00354">
    <property type="entry name" value="HTH_LACI"/>
    <property type="match status" value="1"/>
</dbReference>
<keyword evidence="3" id="KW-0804">Transcription</keyword>
<feature type="domain" description="HTH lacI-type" evidence="5">
    <location>
        <begin position="39"/>
        <end position="93"/>
    </location>
</feature>
<proteinExistence type="predicted"/>
<evidence type="ECO:0000256" key="3">
    <source>
        <dbReference type="ARBA" id="ARBA00023163"/>
    </source>
</evidence>
<feature type="region of interest" description="Disordered" evidence="4">
    <location>
        <begin position="1"/>
        <end position="38"/>
    </location>
</feature>
<accession>A0A2C7AA84</accession>
<evidence type="ECO:0000256" key="2">
    <source>
        <dbReference type="ARBA" id="ARBA00023125"/>
    </source>
</evidence>
<gene>
    <name evidence="6" type="ORF">CR162_10925</name>
</gene>
<reference evidence="6 7" key="1">
    <citation type="submission" date="2017-10" db="EMBL/GenBank/DDBJ databases">
        <authorList>
            <person name="Banno H."/>
            <person name="Chua N.-H."/>
        </authorList>
    </citation>
    <scope>NUCLEOTIDE SEQUENCE [LARGE SCALE GENOMIC DNA]</scope>
    <source>
        <strain evidence="6 7">YW11</strain>
    </source>
</reference>